<protein>
    <submittedName>
        <fullName evidence="1">Uncharacterized protein</fullName>
    </submittedName>
</protein>
<dbReference type="Proteomes" id="UP001597368">
    <property type="component" value="Unassembled WGS sequence"/>
</dbReference>
<name>A0ABW4TFN3_9ACTN</name>
<proteinExistence type="predicted"/>
<reference evidence="2" key="1">
    <citation type="journal article" date="2019" name="Int. J. Syst. Evol. Microbiol.">
        <title>The Global Catalogue of Microorganisms (GCM) 10K type strain sequencing project: providing services to taxonomists for standard genome sequencing and annotation.</title>
        <authorList>
            <consortium name="The Broad Institute Genomics Platform"/>
            <consortium name="The Broad Institute Genome Sequencing Center for Infectious Disease"/>
            <person name="Wu L."/>
            <person name="Ma J."/>
        </authorList>
    </citation>
    <scope>NUCLEOTIDE SEQUENCE [LARGE SCALE GENOMIC DNA]</scope>
    <source>
        <strain evidence="2">ICMP 6774ER</strain>
    </source>
</reference>
<accession>A0ABW4TFN3</accession>
<organism evidence="1 2">
    <name type="scientific">Nonomuraea mangrovi</name>
    <dbReference type="NCBI Taxonomy" id="2316207"/>
    <lineage>
        <taxon>Bacteria</taxon>
        <taxon>Bacillati</taxon>
        <taxon>Actinomycetota</taxon>
        <taxon>Actinomycetes</taxon>
        <taxon>Streptosporangiales</taxon>
        <taxon>Streptosporangiaceae</taxon>
        <taxon>Nonomuraea</taxon>
    </lineage>
</organism>
<comment type="caution">
    <text evidence="1">The sequence shown here is derived from an EMBL/GenBank/DDBJ whole genome shotgun (WGS) entry which is preliminary data.</text>
</comment>
<sequence>MRASSWMAACATALAVAHLVWSLPLDMPAWILMGVTAGFSLSGSV</sequence>
<evidence type="ECO:0000313" key="1">
    <source>
        <dbReference type="EMBL" id="MFD1939566.1"/>
    </source>
</evidence>
<evidence type="ECO:0000313" key="2">
    <source>
        <dbReference type="Proteomes" id="UP001597368"/>
    </source>
</evidence>
<dbReference type="EMBL" id="JBHUFV010000083">
    <property type="protein sequence ID" value="MFD1939566.1"/>
    <property type="molecule type" value="Genomic_DNA"/>
</dbReference>
<dbReference type="RefSeq" id="WP_379581953.1">
    <property type="nucleotide sequence ID" value="NZ_JBHUFV010000083.1"/>
</dbReference>
<keyword evidence="2" id="KW-1185">Reference proteome</keyword>
<gene>
    <name evidence="1" type="ORF">ACFSKW_49705</name>
</gene>